<comment type="similarity">
    <text evidence="1">Belongs to the EndA/NucM nuclease family.</text>
</comment>
<evidence type="ECO:0000256" key="1">
    <source>
        <dbReference type="ARBA" id="ARBA00006429"/>
    </source>
</evidence>
<dbReference type="AlphaFoldDB" id="A0A4Q0XP56"/>
<feature type="chain" id="PRO_5020320252" evidence="4">
    <location>
        <begin position="18"/>
        <end position="246"/>
    </location>
</feature>
<keyword evidence="6" id="KW-1185">Reference proteome</keyword>
<dbReference type="GO" id="GO:0004518">
    <property type="term" value="F:nuclease activity"/>
    <property type="evidence" value="ECO:0007669"/>
    <property type="project" value="UniProtKB-KW"/>
</dbReference>
<dbReference type="EMBL" id="PDKN01000009">
    <property type="protein sequence ID" value="RXJ54553.1"/>
    <property type="molecule type" value="Genomic_DNA"/>
</dbReference>
<comment type="caution">
    <text evidence="5">The sequence shown here is derived from an EMBL/GenBank/DDBJ whole genome shotgun (WGS) entry which is preliminary data.</text>
</comment>
<protein>
    <submittedName>
        <fullName evidence="5">Deoxyribonuclease</fullName>
    </submittedName>
</protein>
<dbReference type="SUPFAM" id="SSF54060">
    <property type="entry name" value="His-Me finger endonucleases"/>
    <property type="match status" value="1"/>
</dbReference>
<dbReference type="PANTHER" id="PTHR33607:SF2">
    <property type="entry name" value="ENDONUCLEASE-1"/>
    <property type="match status" value="1"/>
</dbReference>
<keyword evidence="4" id="KW-0732">Signal</keyword>
<dbReference type="Pfam" id="PF04231">
    <property type="entry name" value="Endonuclease_1"/>
    <property type="match status" value="1"/>
</dbReference>
<reference evidence="5 6" key="1">
    <citation type="submission" date="2017-10" db="EMBL/GenBank/DDBJ databases">
        <title>Genomics of the genus Arcobacter.</title>
        <authorList>
            <person name="Perez-Cataluna A."/>
            <person name="Figueras M.J."/>
        </authorList>
    </citation>
    <scope>NUCLEOTIDE SEQUENCE [LARGE SCALE GENOMIC DNA]</scope>
    <source>
        <strain evidence="5 6">CECT 8987</strain>
    </source>
</reference>
<proteinExistence type="inferred from homology"/>
<evidence type="ECO:0000313" key="6">
    <source>
        <dbReference type="Proteomes" id="UP000290657"/>
    </source>
</evidence>
<accession>A0A4Q0XP56</accession>
<dbReference type="OrthoDB" id="9800417at2"/>
<organism evidence="5 6">
    <name type="scientific">Candidatus Marinarcus aquaticus</name>
    <dbReference type="NCBI Taxonomy" id="2044504"/>
    <lineage>
        <taxon>Bacteria</taxon>
        <taxon>Pseudomonadati</taxon>
        <taxon>Campylobacterota</taxon>
        <taxon>Epsilonproteobacteria</taxon>
        <taxon>Campylobacterales</taxon>
        <taxon>Arcobacteraceae</taxon>
        <taxon>Candidatus Marinarcus</taxon>
    </lineage>
</organism>
<dbReference type="PANTHER" id="PTHR33607">
    <property type="entry name" value="ENDONUCLEASE-1"/>
    <property type="match status" value="1"/>
</dbReference>
<gene>
    <name evidence="5" type="ORF">CRV04_10985</name>
</gene>
<dbReference type="GO" id="GO:0016787">
    <property type="term" value="F:hydrolase activity"/>
    <property type="evidence" value="ECO:0007669"/>
    <property type="project" value="UniProtKB-KW"/>
</dbReference>
<evidence type="ECO:0000256" key="3">
    <source>
        <dbReference type="ARBA" id="ARBA00022801"/>
    </source>
</evidence>
<evidence type="ECO:0000313" key="5">
    <source>
        <dbReference type="EMBL" id="RXJ54553.1"/>
    </source>
</evidence>
<dbReference type="Proteomes" id="UP000290657">
    <property type="component" value="Unassembled WGS sequence"/>
</dbReference>
<name>A0A4Q0XP56_9BACT</name>
<keyword evidence="2" id="KW-0540">Nuclease</keyword>
<dbReference type="InterPro" id="IPR044925">
    <property type="entry name" value="His-Me_finger_sf"/>
</dbReference>
<feature type="signal peptide" evidence="4">
    <location>
        <begin position="1"/>
        <end position="17"/>
    </location>
</feature>
<keyword evidence="3" id="KW-0378">Hydrolase</keyword>
<evidence type="ECO:0000256" key="2">
    <source>
        <dbReference type="ARBA" id="ARBA00022722"/>
    </source>
</evidence>
<evidence type="ECO:0000256" key="4">
    <source>
        <dbReference type="SAM" id="SignalP"/>
    </source>
</evidence>
<dbReference type="RefSeq" id="WP_128996900.1">
    <property type="nucleotide sequence ID" value="NZ_PDKN01000009.1"/>
</dbReference>
<dbReference type="InterPro" id="IPR007346">
    <property type="entry name" value="Endonuclease-I"/>
</dbReference>
<sequence>MFKIFFLSFLSIFILNANDTISSFSKSKKLLRDVYKGHQVTFYSDCKYNYKDKNNMIDRRSCGYTPRNEYTKSGKVNKRARRIEWEHVIPAENFGRQFVCWREGNEECVNSKGKVYKGRKCCTKVNKQYQYMQADLHNLVPAIGELNADRSNFRYAMIEGEERRYGQSIDFEVDFKAKRAEPKEDIRGNIARTYFYFEDRYGMIISKQQKQLLEAWSKQDPVDGWEIERNKRIEKIQGNTNPFISN</sequence>